<dbReference type="PANTHER" id="PTHR47804">
    <property type="entry name" value="60S RIBOSOMAL PROTEIN L19"/>
    <property type="match status" value="1"/>
</dbReference>
<feature type="domain" description="Integral membrane bound transporter" evidence="7">
    <location>
        <begin position="685"/>
        <end position="821"/>
    </location>
</feature>
<evidence type="ECO:0000313" key="9">
    <source>
        <dbReference type="Proteomes" id="UP000070501"/>
    </source>
</evidence>
<feature type="transmembrane region" description="Helical" evidence="6">
    <location>
        <begin position="137"/>
        <end position="165"/>
    </location>
</feature>
<dbReference type="InParanoid" id="A0A136J1N0"/>
<dbReference type="OrthoDB" id="68611at2759"/>
<feature type="transmembrane region" description="Helical" evidence="6">
    <location>
        <begin position="739"/>
        <end position="757"/>
    </location>
</feature>
<dbReference type="PANTHER" id="PTHR47804:SF1">
    <property type="entry name" value="DUF2421 DOMAIN-CONTAINING PROTEIN"/>
    <property type="match status" value="1"/>
</dbReference>
<keyword evidence="9" id="KW-1185">Reference proteome</keyword>
<feature type="region of interest" description="Disordered" evidence="5">
    <location>
        <begin position="1000"/>
        <end position="1027"/>
    </location>
</feature>
<proteinExistence type="predicted"/>
<feature type="transmembrane region" description="Helical" evidence="6">
    <location>
        <begin position="198"/>
        <end position="215"/>
    </location>
</feature>
<feature type="transmembrane region" description="Helical" evidence="6">
    <location>
        <begin position="803"/>
        <end position="826"/>
    </location>
</feature>
<evidence type="ECO:0000259" key="7">
    <source>
        <dbReference type="Pfam" id="PF13515"/>
    </source>
</evidence>
<evidence type="ECO:0000256" key="1">
    <source>
        <dbReference type="ARBA" id="ARBA00004141"/>
    </source>
</evidence>
<comment type="subcellular location">
    <subcellularLocation>
        <location evidence="1">Membrane</location>
        <topology evidence="1">Multi-pass membrane protein</topology>
    </subcellularLocation>
</comment>
<dbReference type="Pfam" id="PF13515">
    <property type="entry name" value="FUSC_2"/>
    <property type="match status" value="1"/>
</dbReference>
<dbReference type="Proteomes" id="UP000070501">
    <property type="component" value="Unassembled WGS sequence"/>
</dbReference>
<dbReference type="InterPro" id="IPR049453">
    <property type="entry name" value="Memb_transporter_dom"/>
</dbReference>
<feature type="transmembrane region" description="Helical" evidence="6">
    <location>
        <begin position="714"/>
        <end position="733"/>
    </location>
</feature>
<feature type="transmembrane region" description="Helical" evidence="6">
    <location>
        <begin position="764"/>
        <end position="783"/>
    </location>
</feature>
<evidence type="ECO:0000256" key="6">
    <source>
        <dbReference type="SAM" id="Phobius"/>
    </source>
</evidence>
<protein>
    <submittedName>
        <fullName evidence="8">Fusaric acid resistance protein-like-domain-containing protein</fullName>
    </submittedName>
</protein>
<dbReference type="GO" id="GO:0016020">
    <property type="term" value="C:membrane"/>
    <property type="evidence" value="ECO:0007669"/>
    <property type="project" value="UniProtKB-SubCell"/>
</dbReference>
<reference evidence="9" key="1">
    <citation type="submission" date="2016-02" db="EMBL/GenBank/DDBJ databases">
        <title>Draft genome sequence of Microdochium bolleyi, a fungal endophyte of beachgrass.</title>
        <authorList>
            <consortium name="DOE Joint Genome Institute"/>
            <person name="David A.S."/>
            <person name="May G."/>
            <person name="Haridas S."/>
            <person name="Lim J."/>
            <person name="Wang M."/>
            <person name="Labutti K."/>
            <person name="Lipzen A."/>
            <person name="Barry K."/>
            <person name="Grigoriev I.V."/>
        </authorList>
    </citation>
    <scope>NUCLEOTIDE SEQUENCE [LARGE SCALE GENOMIC DNA]</scope>
    <source>
        <strain evidence="9">J235TASD1</strain>
    </source>
</reference>
<evidence type="ECO:0000256" key="2">
    <source>
        <dbReference type="ARBA" id="ARBA00022692"/>
    </source>
</evidence>
<keyword evidence="3 6" id="KW-1133">Transmembrane helix</keyword>
<organism evidence="8 9">
    <name type="scientific">Microdochium bolleyi</name>
    <dbReference type="NCBI Taxonomy" id="196109"/>
    <lineage>
        <taxon>Eukaryota</taxon>
        <taxon>Fungi</taxon>
        <taxon>Dikarya</taxon>
        <taxon>Ascomycota</taxon>
        <taxon>Pezizomycotina</taxon>
        <taxon>Sordariomycetes</taxon>
        <taxon>Xylariomycetidae</taxon>
        <taxon>Xylariales</taxon>
        <taxon>Microdochiaceae</taxon>
        <taxon>Microdochium</taxon>
    </lineage>
</organism>
<sequence>MSAQPRPRQTLRNGTWIIPGTGQRSRRQFTLRHPGLDGSDDDEDDRLRPLTEGDTLEDKASNISHNANLALRNAWSWAQSPKGKGTIKCSVAYLLASMGTFWHPAALWLGPLDGKHIVATISVYFHPARTAGSQIEAVAIAVIAVCYSMLVGILSMATSVLVGSVWDNITLARIIILLVFIGGALGFVGWVKQKLNNPLVSVGASIASIGIITIVTKENSVQTGVFANQKIFQSLRILLMATTISTLVNLLLFPTSARHSLRATMRKASTSLHDMLTMISHGFLYGSEEEFNSKGFGAALTTYNSNLTLMNKNAREAKFEYYFLGHEKIYRHDRAVVKAMETLAQSIGGLRSAADTQFELLNEVVKGSTSTNMPGASAASPGIGFSLSSSPQSIGYFGSPKFGNLSAIKEAADERSDRESVPASPGAAYSPANTSTPGVSSFRTPADIFELFIARLGPSMKSLSYTMAEILKEPPFGEPGQPILAQQQFKNSLSDAISLFNEARANALEELYRTVEFGRQRSETVQADFEEVAAACGHFSFSLLSFGDEMLKYLEAVDDLKFVSEHPQRTWEWLRVWKKISFKRGPKAVDDDPERVNLVQPLKKLRQSKLPAGIPDSMTNRRDNFAWQAGPDDEGFYDKIVRICSQRTLKILRFLSRDDIRFGVKVGLGATIYAMFAFIPETRPLYAHWRGEWGLLSFMIVCSMTVGASNATGLARFVGTLIGAGFVLLNWWISDGEAVLLAFLGWLVSFGAFYIMVDRGNGPFGRFILLSYNVSSLYAYSLTQKVDDDDDDEGGVNPVISEIAYHRVVAVSIGILWGLIVCRVFWPMPARRKFKEGLAVLYLQMGLIWKRGPLSVLLHREESSKSYMKTGEQGALQRYATQLQTLRVAAKTEYGLRGPFPFEAYGRIMASTQRLLDAFHAMSLVTQKHGRLSPGERALLYGTSAERIELCARICHVFEVLASSLMLEYPLADAIPGVMSIRDRLLGKIFRFRKEHNAALPEEEEDSSVSGGVESEGPHATDLSKGTAKQMQKMPSKPTMLGVVGNVPNIGDVTLEESDYALLYAYALVTSHVAKELRVVEKEIEGLFGRLDDQTDLLQ</sequence>
<evidence type="ECO:0000256" key="3">
    <source>
        <dbReference type="ARBA" id="ARBA00022989"/>
    </source>
</evidence>
<dbReference type="AlphaFoldDB" id="A0A136J1N0"/>
<dbReference type="STRING" id="196109.A0A136J1N0"/>
<feature type="transmembrane region" description="Helical" evidence="6">
    <location>
        <begin position="662"/>
        <end position="679"/>
    </location>
</feature>
<feature type="region of interest" description="Disordered" evidence="5">
    <location>
        <begin position="1"/>
        <end position="53"/>
    </location>
</feature>
<gene>
    <name evidence="8" type="ORF">Micbo1qcDRAFT_183848</name>
</gene>
<feature type="transmembrane region" description="Helical" evidence="6">
    <location>
        <begin position="171"/>
        <end position="191"/>
    </location>
</feature>
<feature type="transmembrane region" description="Helical" evidence="6">
    <location>
        <begin position="691"/>
        <end position="707"/>
    </location>
</feature>
<dbReference type="EMBL" id="KQ964251">
    <property type="protein sequence ID" value="KXJ91072.1"/>
    <property type="molecule type" value="Genomic_DNA"/>
</dbReference>
<feature type="compositionally biased region" description="Basic and acidic residues" evidence="5">
    <location>
        <begin position="410"/>
        <end position="420"/>
    </location>
</feature>
<feature type="transmembrane region" description="Helical" evidence="6">
    <location>
        <begin position="235"/>
        <end position="257"/>
    </location>
</feature>
<dbReference type="InterPro" id="IPR052430">
    <property type="entry name" value="IVT-Associated"/>
</dbReference>
<evidence type="ECO:0000313" key="8">
    <source>
        <dbReference type="EMBL" id="KXJ91072.1"/>
    </source>
</evidence>
<evidence type="ECO:0000256" key="4">
    <source>
        <dbReference type="ARBA" id="ARBA00023136"/>
    </source>
</evidence>
<keyword evidence="4 6" id="KW-0472">Membrane</keyword>
<feature type="region of interest" description="Disordered" evidence="5">
    <location>
        <begin position="410"/>
        <end position="439"/>
    </location>
</feature>
<keyword evidence="2 6" id="KW-0812">Transmembrane</keyword>
<accession>A0A136J1N0</accession>
<evidence type="ECO:0000256" key="5">
    <source>
        <dbReference type="SAM" id="MobiDB-lite"/>
    </source>
</evidence>
<name>A0A136J1N0_9PEZI</name>